<protein>
    <recommendedName>
        <fullName evidence="4">Peptidase A2 domain-containing protein</fullName>
    </recommendedName>
</protein>
<proteinExistence type="predicted"/>
<evidence type="ECO:0000313" key="3">
    <source>
        <dbReference type="Proteomes" id="UP000230423"/>
    </source>
</evidence>
<dbReference type="EMBL" id="KZ353385">
    <property type="protein sequence ID" value="PIO61563.1"/>
    <property type="molecule type" value="Genomic_DNA"/>
</dbReference>
<dbReference type="InterPro" id="IPR043502">
    <property type="entry name" value="DNA/RNA_pol_sf"/>
</dbReference>
<reference evidence="2 3" key="1">
    <citation type="submission" date="2015-09" db="EMBL/GenBank/DDBJ databases">
        <title>Draft genome of the parasitic nematode Teladorsagia circumcincta isolate WARC Sus (inbred).</title>
        <authorList>
            <person name="Mitreva M."/>
        </authorList>
    </citation>
    <scope>NUCLEOTIDE SEQUENCE [LARGE SCALE GENOMIC DNA]</scope>
    <source>
        <strain evidence="2 3">S</strain>
    </source>
</reference>
<gene>
    <name evidence="2" type="ORF">TELCIR_16909</name>
</gene>
<evidence type="ECO:0000256" key="1">
    <source>
        <dbReference type="SAM" id="MobiDB-lite"/>
    </source>
</evidence>
<dbReference type="OrthoDB" id="5862582at2759"/>
<dbReference type="SUPFAM" id="SSF50630">
    <property type="entry name" value="Acid proteases"/>
    <property type="match status" value="1"/>
</dbReference>
<organism evidence="2 3">
    <name type="scientific">Teladorsagia circumcincta</name>
    <name type="common">Brown stomach worm</name>
    <name type="synonym">Ostertagia circumcincta</name>
    <dbReference type="NCBI Taxonomy" id="45464"/>
    <lineage>
        <taxon>Eukaryota</taxon>
        <taxon>Metazoa</taxon>
        <taxon>Ecdysozoa</taxon>
        <taxon>Nematoda</taxon>
        <taxon>Chromadorea</taxon>
        <taxon>Rhabditida</taxon>
        <taxon>Rhabditina</taxon>
        <taxon>Rhabditomorpha</taxon>
        <taxon>Strongyloidea</taxon>
        <taxon>Trichostrongylidae</taxon>
        <taxon>Teladorsagia</taxon>
    </lineage>
</organism>
<keyword evidence="3" id="KW-1185">Reference proteome</keyword>
<sequence>MTTPPETQQPSPMNSTTRSDAVFTVSSKDNSYRRFATILVDTAADITIINEATWNLMGKPQLLPSSQRIRLSHPVPWSAATLRFQAGAKPVFRPKRPVPYAALASVEKELERLEANGVISKVNYSEWAAPISL</sequence>
<dbReference type="AlphaFoldDB" id="A0A2G9TU78"/>
<dbReference type="Gene3D" id="3.10.10.10">
    <property type="entry name" value="HIV Type 1 Reverse Transcriptase, subunit A, domain 1"/>
    <property type="match status" value="1"/>
</dbReference>
<dbReference type="Proteomes" id="UP000230423">
    <property type="component" value="Unassembled WGS sequence"/>
</dbReference>
<dbReference type="SUPFAM" id="SSF56672">
    <property type="entry name" value="DNA/RNA polymerases"/>
    <property type="match status" value="1"/>
</dbReference>
<evidence type="ECO:0008006" key="4">
    <source>
        <dbReference type="Google" id="ProtNLM"/>
    </source>
</evidence>
<accession>A0A2G9TU78</accession>
<feature type="region of interest" description="Disordered" evidence="1">
    <location>
        <begin position="1"/>
        <end position="20"/>
    </location>
</feature>
<evidence type="ECO:0000313" key="2">
    <source>
        <dbReference type="EMBL" id="PIO61563.1"/>
    </source>
</evidence>
<name>A0A2G9TU78_TELCI</name>
<dbReference type="InterPro" id="IPR021109">
    <property type="entry name" value="Peptidase_aspartic_dom_sf"/>
</dbReference>